<dbReference type="PANTHER" id="PTHR38009">
    <property type="entry name" value="CONSERVED HYPOTHETICAL PHAGE TAIL PROTEIN"/>
    <property type="match status" value="1"/>
</dbReference>
<dbReference type="EMBL" id="BMUB01000041">
    <property type="protein sequence ID" value="GGV06752.1"/>
    <property type="molecule type" value="Genomic_DNA"/>
</dbReference>
<accession>A0A1E7MUX9</accession>
<dbReference type="InterPro" id="IPR011747">
    <property type="entry name" value="CHP02241"/>
</dbReference>
<dbReference type="Proteomes" id="UP000610124">
    <property type="component" value="Unassembled WGS sequence"/>
</dbReference>
<reference evidence="2 3" key="2">
    <citation type="submission" date="2014-07" db="EMBL/GenBank/DDBJ databases">
        <authorList>
            <person name="Zhang J.E."/>
            <person name="Yang H."/>
            <person name="Guo J."/>
            <person name="Deng Z."/>
            <person name="Luo H."/>
            <person name="Luo M."/>
            <person name="Zhao B."/>
        </authorList>
    </citation>
    <scope>NUCLEOTIDE SEQUENCE [LARGE SCALE GENOMIC DNA]</scope>
    <source>
        <strain evidence="2">ATCC 10762</strain>
        <strain evidence="3">ATCC 10762 / DSM 40127 / CCM 3239 / JCM 4008 / LMG 5968 / NBRC 12843 / NCIMB 8234 / A-377</strain>
    </source>
</reference>
<gene>
    <name evidence="1" type="ORF">GCM10010502_72210</name>
    <name evidence="2" type="ORF">HS99_0040280</name>
</gene>
<accession>A0A8H9I5M6</accession>
<reference evidence="2" key="3">
    <citation type="submission" date="2016-08" db="EMBL/GenBank/DDBJ databases">
        <title>Sequencing, Assembly and Comparative Genomics of S. aureofaciens ATCC 10762.</title>
        <authorList>
            <person name="Gradnigo J.S."/>
            <person name="Johnson N."/>
            <person name="Somerville G.A."/>
        </authorList>
    </citation>
    <scope>NUCLEOTIDE SEQUENCE [LARGE SCALE GENOMIC DNA]</scope>
    <source>
        <strain evidence="2">ATCC 10762</strain>
    </source>
</reference>
<dbReference type="PANTHER" id="PTHR38009:SF1">
    <property type="entry name" value="CONSERVED HYPOTHETICAL PHAGE TAIL PROTEIN"/>
    <property type="match status" value="1"/>
</dbReference>
<reference evidence="1" key="5">
    <citation type="submission" date="2020-09" db="EMBL/GenBank/DDBJ databases">
        <authorList>
            <person name="Sun Q."/>
            <person name="Ohkuma M."/>
        </authorList>
    </citation>
    <scope>NUCLEOTIDE SEQUENCE</scope>
    <source>
        <strain evidence="1">JCM 4434</strain>
    </source>
</reference>
<protein>
    <submittedName>
        <fullName evidence="2">Phage tail protein</fullName>
    </submittedName>
</protein>
<keyword evidence="3" id="KW-1185">Reference proteome</keyword>
<dbReference type="GO" id="GO:0005198">
    <property type="term" value="F:structural molecule activity"/>
    <property type="evidence" value="ECO:0007669"/>
    <property type="project" value="InterPro"/>
</dbReference>
<dbReference type="EMBL" id="JPRF03000098">
    <property type="protein sequence ID" value="OEV32252.1"/>
    <property type="molecule type" value="Genomic_DNA"/>
</dbReference>
<dbReference type="InterPro" id="IPR010667">
    <property type="entry name" value="Phage_T4_Gp19"/>
</dbReference>
<evidence type="ECO:0000313" key="2">
    <source>
        <dbReference type="EMBL" id="OEV32252.1"/>
    </source>
</evidence>
<dbReference type="NCBIfam" id="TIGR02241">
    <property type="entry name" value="conserved hypothetical phage tail region protein"/>
    <property type="match status" value="1"/>
</dbReference>
<dbReference type="Pfam" id="PF06841">
    <property type="entry name" value="Phage_T4_gp19"/>
    <property type="match status" value="1"/>
</dbReference>
<reference evidence="1" key="1">
    <citation type="journal article" date="2014" name="Int. J. Syst. Evol. Microbiol.">
        <title>Complete genome sequence of Corynebacterium casei LMG S-19264T (=DSM 44701T), isolated from a smear-ripened cheese.</title>
        <authorList>
            <consortium name="US DOE Joint Genome Institute (JGI-PGF)"/>
            <person name="Walter F."/>
            <person name="Albersmeier A."/>
            <person name="Kalinowski J."/>
            <person name="Ruckert C."/>
        </authorList>
    </citation>
    <scope>NUCLEOTIDE SEQUENCE</scope>
    <source>
        <strain evidence="1">JCM 4434</strain>
    </source>
</reference>
<dbReference type="RefSeq" id="WP_030290301.1">
    <property type="nucleotide sequence ID" value="NZ_BMUB01000041.1"/>
</dbReference>
<evidence type="ECO:0000313" key="3">
    <source>
        <dbReference type="Proteomes" id="UP000037395"/>
    </source>
</evidence>
<proteinExistence type="predicted"/>
<organism evidence="2 3">
    <name type="scientific">Kitasatospora aureofaciens</name>
    <name type="common">Streptomyces aureofaciens</name>
    <dbReference type="NCBI Taxonomy" id="1894"/>
    <lineage>
        <taxon>Bacteria</taxon>
        <taxon>Bacillati</taxon>
        <taxon>Actinomycetota</taxon>
        <taxon>Actinomycetes</taxon>
        <taxon>Kitasatosporales</taxon>
        <taxon>Streptomycetaceae</taxon>
        <taxon>Kitasatospora</taxon>
    </lineage>
</organism>
<evidence type="ECO:0000313" key="1">
    <source>
        <dbReference type="EMBL" id="GGV06752.1"/>
    </source>
</evidence>
<name>A0A1E7MUX9_KITAU</name>
<dbReference type="Proteomes" id="UP000037395">
    <property type="component" value="Unassembled WGS sequence"/>
</dbReference>
<dbReference type="AlphaFoldDB" id="A0A1E7MUX9"/>
<dbReference type="OrthoDB" id="3470895at2"/>
<dbReference type="GeneID" id="97490082"/>
<reference evidence="3" key="4">
    <citation type="submission" date="2016-08" db="EMBL/GenBank/DDBJ databases">
        <title>Sequencing, assembly and comparative genomics of S. aureofaciens ATCC 10762.</title>
        <authorList>
            <person name="Gradnigo J.S."/>
            <person name="Johnson N."/>
            <person name="Somerville G.A."/>
        </authorList>
    </citation>
    <scope>NUCLEOTIDE SEQUENCE [LARGE SCALE GENOMIC DNA]</scope>
    <source>
        <strain evidence="3">ATCC 10762 / DSM 40127 / CCM 3239 / JCM 4008 / LMG 5968 / NBRC 12843 / NCIMB 8234 / A-377</strain>
    </source>
</reference>
<comment type="caution">
    <text evidence="2">The sequence shown here is derived from an EMBL/GenBank/DDBJ whole genome shotgun (WGS) entry which is preliminary data.</text>
</comment>
<sequence>MAEGDPLSTHIFGVQLGGYNVESVKEISNLTVEQDVVEYKQVTQEGKLIVRKQPGARLPGEVTITRGLDKSGAFTDWIKETLNNGAINTARQNLTIEVKDTTGATLRRIQLTNAWASRWEGPTLSAGESSAATETVTIVFEEISVE</sequence>